<dbReference type="PANTHER" id="PTHR43877">
    <property type="entry name" value="AMINOALKYLPHOSPHONATE N-ACETYLTRANSFERASE-RELATED-RELATED"/>
    <property type="match status" value="1"/>
</dbReference>
<dbReference type="Pfam" id="PF00583">
    <property type="entry name" value="Acetyltransf_1"/>
    <property type="match status" value="2"/>
</dbReference>
<dbReference type="PROSITE" id="PS51186">
    <property type="entry name" value="GNAT"/>
    <property type="match status" value="2"/>
</dbReference>
<feature type="region of interest" description="Disordered" evidence="3">
    <location>
        <begin position="1"/>
        <end position="25"/>
    </location>
</feature>
<keyword evidence="1" id="KW-0808">Transferase</keyword>
<protein>
    <submittedName>
        <fullName evidence="5">Acetyltransferase, GNAT</fullName>
    </submittedName>
</protein>
<dbReference type="Gene3D" id="3.40.630.30">
    <property type="match status" value="1"/>
</dbReference>
<reference evidence="5" key="1">
    <citation type="journal article" date="2014" name="Int. J. Syst. Evol. Microbiol.">
        <title>Complete genome sequence of Corynebacterium casei LMG S-19264T (=DSM 44701T), isolated from a smear-ripened cheese.</title>
        <authorList>
            <consortium name="US DOE Joint Genome Institute (JGI-PGF)"/>
            <person name="Walter F."/>
            <person name="Albersmeier A."/>
            <person name="Kalinowski J."/>
            <person name="Ruckert C."/>
        </authorList>
    </citation>
    <scope>NUCLEOTIDE SEQUENCE</scope>
    <source>
        <strain evidence="5">VKM Ac-1447</strain>
    </source>
</reference>
<dbReference type="AlphaFoldDB" id="A0A9W6HG60"/>
<keyword evidence="6" id="KW-1185">Reference proteome</keyword>
<evidence type="ECO:0000256" key="3">
    <source>
        <dbReference type="SAM" id="MobiDB-lite"/>
    </source>
</evidence>
<dbReference type="Proteomes" id="UP001142317">
    <property type="component" value="Unassembled WGS sequence"/>
</dbReference>
<dbReference type="InterPro" id="IPR000182">
    <property type="entry name" value="GNAT_dom"/>
</dbReference>
<evidence type="ECO:0000256" key="2">
    <source>
        <dbReference type="ARBA" id="ARBA00023315"/>
    </source>
</evidence>
<organism evidence="5 6">
    <name type="scientific">Microbacterium imperiale</name>
    <dbReference type="NCBI Taxonomy" id="33884"/>
    <lineage>
        <taxon>Bacteria</taxon>
        <taxon>Bacillati</taxon>
        <taxon>Actinomycetota</taxon>
        <taxon>Actinomycetes</taxon>
        <taxon>Micrococcales</taxon>
        <taxon>Microbacteriaceae</taxon>
        <taxon>Microbacterium</taxon>
    </lineage>
</organism>
<reference evidence="5" key="2">
    <citation type="submission" date="2023-01" db="EMBL/GenBank/DDBJ databases">
        <authorList>
            <person name="Sun Q."/>
            <person name="Evtushenko L."/>
        </authorList>
    </citation>
    <scope>NUCLEOTIDE SEQUENCE</scope>
    <source>
        <strain evidence="5">VKM Ac-1447</strain>
    </source>
</reference>
<gene>
    <name evidence="5" type="ORF">GCM10017586_12230</name>
</gene>
<dbReference type="RefSeq" id="WP_210006215.1">
    <property type="nucleotide sequence ID" value="NZ_BSEO01000002.1"/>
</dbReference>
<evidence type="ECO:0000313" key="6">
    <source>
        <dbReference type="Proteomes" id="UP001142317"/>
    </source>
</evidence>
<accession>A0A9W6HG60</accession>
<dbReference type="SUPFAM" id="SSF55729">
    <property type="entry name" value="Acyl-CoA N-acyltransferases (Nat)"/>
    <property type="match status" value="2"/>
</dbReference>
<comment type="caution">
    <text evidence="5">The sequence shown here is derived from an EMBL/GenBank/DDBJ whole genome shotgun (WGS) entry which is preliminary data.</text>
</comment>
<proteinExistence type="predicted"/>
<keyword evidence="2" id="KW-0012">Acyltransferase</keyword>
<sequence>MSENNARSLAERVGTASDPVLPTHPDVAQWRGATVADVDAIHGVQVAADRVDHPTWTTPRHEVAERFELSHVDPLRDTLIAFDAQGEAVAVGTVTLHPSRDEHLHVHLSGAVRPDRRGRGIGAALFAWQHARAEQQLVEAATASEAVAALPAQIQIYASEKDAALERIAEAHGYRTERWFSTMHRDLSEPIPELEPVPGIELVPFTSDRAEDARAARNDAFRDHWGSLPSSPERWQQFIGGPLLRPDLCTLALEDGRIVAFCLASVNEEDFEMLGPNAYIDLVGVVRSHRRRGLAPRVIARSLTAMRDAGLGTAVLDVDTESPTGANALYGGLGFTSYERDRVLVRHY</sequence>
<dbReference type="InterPro" id="IPR050832">
    <property type="entry name" value="Bact_Acetyltransf"/>
</dbReference>
<name>A0A9W6HG60_9MICO</name>
<feature type="domain" description="N-acetyltransferase" evidence="4">
    <location>
        <begin position="28"/>
        <end position="198"/>
    </location>
</feature>
<feature type="domain" description="N-acetyltransferase" evidence="4">
    <location>
        <begin position="200"/>
        <end position="348"/>
    </location>
</feature>
<evidence type="ECO:0000256" key="1">
    <source>
        <dbReference type="ARBA" id="ARBA00022679"/>
    </source>
</evidence>
<evidence type="ECO:0000259" key="4">
    <source>
        <dbReference type="PROSITE" id="PS51186"/>
    </source>
</evidence>
<dbReference type="InterPro" id="IPR016181">
    <property type="entry name" value="Acyl_CoA_acyltransferase"/>
</dbReference>
<dbReference type="EMBL" id="BSEO01000002">
    <property type="protein sequence ID" value="GLJ79541.1"/>
    <property type="molecule type" value="Genomic_DNA"/>
</dbReference>
<dbReference type="GO" id="GO:0016747">
    <property type="term" value="F:acyltransferase activity, transferring groups other than amino-acyl groups"/>
    <property type="evidence" value="ECO:0007669"/>
    <property type="project" value="InterPro"/>
</dbReference>
<evidence type="ECO:0000313" key="5">
    <source>
        <dbReference type="EMBL" id="GLJ79541.1"/>
    </source>
</evidence>
<dbReference type="CDD" id="cd04301">
    <property type="entry name" value="NAT_SF"/>
    <property type="match status" value="2"/>
</dbReference>